<dbReference type="AlphaFoldDB" id="A0A370IFV4"/>
<feature type="compositionally biased region" description="Basic and acidic residues" evidence="1">
    <location>
        <begin position="10"/>
        <end position="21"/>
    </location>
</feature>
<organism evidence="2 3">
    <name type="scientific">Nocardia pseudobrasiliensis</name>
    <dbReference type="NCBI Taxonomy" id="45979"/>
    <lineage>
        <taxon>Bacteria</taxon>
        <taxon>Bacillati</taxon>
        <taxon>Actinomycetota</taxon>
        <taxon>Actinomycetes</taxon>
        <taxon>Mycobacteriales</taxon>
        <taxon>Nocardiaceae</taxon>
        <taxon>Nocardia</taxon>
    </lineage>
</organism>
<accession>A0A370IFV4</accession>
<dbReference type="EMBL" id="QQBC01000001">
    <property type="protein sequence ID" value="RDI69031.1"/>
    <property type="molecule type" value="Genomic_DNA"/>
</dbReference>
<proteinExistence type="predicted"/>
<gene>
    <name evidence="2" type="ORF">DFR76_101569</name>
</gene>
<dbReference type="STRING" id="1210086.GCA_001613105_00423"/>
<evidence type="ECO:0000313" key="2">
    <source>
        <dbReference type="EMBL" id="RDI69031.1"/>
    </source>
</evidence>
<feature type="region of interest" description="Disordered" evidence="1">
    <location>
        <begin position="1"/>
        <end position="60"/>
    </location>
</feature>
<evidence type="ECO:0000313" key="3">
    <source>
        <dbReference type="Proteomes" id="UP000254869"/>
    </source>
</evidence>
<protein>
    <submittedName>
        <fullName evidence="2">Uncharacterized protein</fullName>
    </submittedName>
</protein>
<dbReference type="RefSeq" id="WP_067990897.1">
    <property type="nucleotide sequence ID" value="NZ_QQBC01000001.1"/>
</dbReference>
<reference evidence="2 3" key="1">
    <citation type="submission" date="2018-07" db="EMBL/GenBank/DDBJ databases">
        <title>Genomic Encyclopedia of Type Strains, Phase IV (KMG-IV): sequencing the most valuable type-strain genomes for metagenomic binning, comparative biology and taxonomic classification.</title>
        <authorList>
            <person name="Goeker M."/>
        </authorList>
    </citation>
    <scope>NUCLEOTIDE SEQUENCE [LARGE SCALE GENOMIC DNA]</scope>
    <source>
        <strain evidence="2 3">DSM 44290</strain>
    </source>
</reference>
<keyword evidence="3" id="KW-1185">Reference proteome</keyword>
<evidence type="ECO:0000256" key="1">
    <source>
        <dbReference type="SAM" id="MobiDB-lite"/>
    </source>
</evidence>
<feature type="compositionally biased region" description="Low complexity" evidence="1">
    <location>
        <begin position="40"/>
        <end position="51"/>
    </location>
</feature>
<comment type="caution">
    <text evidence="2">The sequence shown here is derived from an EMBL/GenBank/DDBJ whole genome shotgun (WGS) entry which is preliminary data.</text>
</comment>
<dbReference type="Proteomes" id="UP000254869">
    <property type="component" value="Unassembled WGS sequence"/>
</dbReference>
<sequence length="748" mass="83376">MSGADSETPQNDRFDGKEVGDARPPGSGSRESVGPSGQNADDAAPDKQAQPSEQATDDDLLDDSRTAAESMHDAVGSMRGIPTAARHVTIYATNFVGGNATIGTQVGRDNHADATNHHTATHGAVTIERLEQIRRTFAKPKAFPEIRRRMDAQSLLLLRAPEGWGRTTVALCALHEASMTSVYTLELDVELRSWEIEFSEHTGYLMGTFGPDQAAHLHRFHLERLSKRLSERGCQMIVLLNDVICLPPDLGEFLLDAGDPADAKELVHNHARYHLDRDPADTLELPEVVELLDRYTQDRPPAHVLGRLGSELADVAAGRAELTEIIDRHLTTISNEFALWFDEHLSPEARAFAIALAVFNRMPLYMVSNAARELAQVIASEEQPDQTVVWPVFGSRNSELIAAARARLYRSTENGVYGEIPVHVVEFTNPSYPCKILDRVWQEYHIAHELVRDWLRALGSSPDLRVCARAGVAAGLLSTFEFEHARLVIIEPWARSGKRSDRVAAMAALQFPFLYSDLAPLVSRMLEAWLQRDQPLALRVTAARTLGSEIGQAMPETAIPRLRRAARSTRLSLRMAVALSMAQLFWSGGLTDRILRELLYWTRPAGRHRLRDTGLRSVLDLSGYRLVRTEQNLHEWPVPLCLTGTDREAIITLFGRLIESPEHPPETYAAIRGWVDIAESDPGLREPLAGFLFDLGNALQDNELLPYYLRGWAAEPKGPRRSVQDVLTLLDSMRQLDTKELDSKEQTE</sequence>
<name>A0A370IFV4_9NOCA</name>